<gene>
    <name evidence="8" type="ORF">OGATHE_003619</name>
</gene>
<feature type="domain" description="SPX" evidence="6">
    <location>
        <begin position="1"/>
        <end position="156"/>
    </location>
</feature>
<dbReference type="InterPro" id="IPR057506">
    <property type="entry name" value="C2_GPCPD1"/>
</dbReference>
<dbReference type="GO" id="GO:0046475">
    <property type="term" value="P:glycerophospholipid catabolic process"/>
    <property type="evidence" value="ECO:0007669"/>
    <property type="project" value="TreeGrafter"/>
</dbReference>
<evidence type="ECO:0000259" key="6">
    <source>
        <dbReference type="PROSITE" id="PS51382"/>
    </source>
</evidence>
<dbReference type="PROSITE" id="PS50297">
    <property type="entry name" value="ANK_REP_REGION"/>
    <property type="match status" value="1"/>
</dbReference>
<dbReference type="Gene3D" id="3.20.20.190">
    <property type="entry name" value="Phosphatidylinositol (PI) phosphodiesterase"/>
    <property type="match status" value="1"/>
</dbReference>
<reference evidence="8" key="2">
    <citation type="submission" date="2021-01" db="EMBL/GenBank/DDBJ databases">
        <authorList>
            <person name="Schikora-Tamarit M.A."/>
        </authorList>
    </citation>
    <scope>NUCLEOTIDE SEQUENCE</scope>
    <source>
        <strain evidence="8">NCAIM Y.01608</strain>
    </source>
</reference>
<dbReference type="PANTHER" id="PTHR22958">
    <property type="entry name" value="GLYCEROPHOSPHORYL DIESTER PHOSPHODIESTERASE"/>
    <property type="match status" value="1"/>
</dbReference>
<dbReference type="PANTHER" id="PTHR22958:SF1">
    <property type="entry name" value="GLYCEROPHOSPHOCHOLINE PHOSPHODIESTERASE GPCPD1"/>
    <property type="match status" value="1"/>
</dbReference>
<evidence type="ECO:0008006" key="10">
    <source>
        <dbReference type="Google" id="ProtNLM"/>
    </source>
</evidence>
<organism evidence="8 9">
    <name type="scientific">Ogataea polymorpha</name>
    <dbReference type="NCBI Taxonomy" id="460523"/>
    <lineage>
        <taxon>Eukaryota</taxon>
        <taxon>Fungi</taxon>
        <taxon>Dikarya</taxon>
        <taxon>Ascomycota</taxon>
        <taxon>Saccharomycotina</taxon>
        <taxon>Pichiomycetes</taxon>
        <taxon>Pichiales</taxon>
        <taxon>Pichiaceae</taxon>
        <taxon>Ogataea</taxon>
    </lineage>
</organism>
<evidence type="ECO:0000256" key="3">
    <source>
        <dbReference type="ARBA" id="ARBA00023043"/>
    </source>
</evidence>
<dbReference type="PROSITE" id="PS50007">
    <property type="entry name" value="PIPLC_X_DOMAIN"/>
    <property type="match status" value="1"/>
</dbReference>
<dbReference type="Proteomes" id="UP000788993">
    <property type="component" value="Unassembled WGS sequence"/>
</dbReference>
<feature type="repeat" description="ANK" evidence="4">
    <location>
        <begin position="548"/>
        <end position="580"/>
    </location>
</feature>
<keyword evidence="2" id="KW-0378">Hydrolase</keyword>
<dbReference type="GO" id="GO:0047389">
    <property type="term" value="F:glycerophosphocholine phosphodiesterase activity"/>
    <property type="evidence" value="ECO:0007669"/>
    <property type="project" value="TreeGrafter"/>
</dbReference>
<dbReference type="SMART" id="SM00248">
    <property type="entry name" value="ANK"/>
    <property type="match status" value="5"/>
</dbReference>
<evidence type="ECO:0000313" key="8">
    <source>
        <dbReference type="EMBL" id="KAH3664804.1"/>
    </source>
</evidence>
<dbReference type="PROSITE" id="PS50088">
    <property type="entry name" value="ANK_REPEAT"/>
    <property type="match status" value="2"/>
</dbReference>
<keyword evidence="9" id="KW-1185">Reference proteome</keyword>
<dbReference type="InterPro" id="IPR030395">
    <property type="entry name" value="GP_PDE_dom"/>
</dbReference>
<evidence type="ECO:0000256" key="1">
    <source>
        <dbReference type="ARBA" id="ARBA00022737"/>
    </source>
</evidence>
<dbReference type="Pfam" id="PF12796">
    <property type="entry name" value="Ank_2"/>
    <property type="match status" value="1"/>
</dbReference>
<protein>
    <recommendedName>
        <fullName evidence="10">Glycerophosphocholine phosphodiesterase</fullName>
    </recommendedName>
</protein>
<sequence>MKFGKTFLGHQVPEWQHSYMNYKALKKQIKAISQQQLELLAKDPEADTLNDPDIRAELASFFFNLDRNIEKVDDFYNKQYSEYERRLKKITSVLAPSQLQFNDDEEADEVIGIMLELRNCFRNLKWFGELNRRGFRKILKKLDKKVGTNRQEVYLSARIYPLPFSNESDIIRNLNQINLYLNQLLPSNETNKNPIPIDMYNETAVQQANKNMNSSAASSISNIDMNIISSSSSSLLPPAGPYNGGVKPFKPTPMDNYLEHIQKDDPESLNQALIKDFMSPVLAPLKLLISLLNKATLNLSYKCIDALLEIIPILSDSSDISGRNFIHHHVIALGKQYVKKKEQQVENQTIPVAHTPADINFRLVSTFGPDGINSNDSSQGLLYIFEHLPAHLKFAILQKDTYKRTPLHYAAQYGLKQVTHIILEFLKKWGLYNENISLDDKHVWGDSELLTPLHLSILGTHPRTTAVLIDAMNDKVVLTCPELLLIATRLDSPEIIESLLRCKGASIDYADPETKETALYIAAKLDLRKSVEFLLSRGANTELGEATFGWTPVFVAAAEGYKDVVQLLIDHGAKFDLQDLSGWTPREHACLRGHLDIARSLTPKDYDPYKLLESKPISPVLSPQTKPYNMSELATSLDRISDSNNDHNVLKHLKQQRSASPNARPVKSFGHQYLKPNESLILITLGTTDLRDKTPAIDLKRVPLSKAHSTELDTALSIVINAKNLDQPSVLLDLPLDDNHGGASDPISFKCVDKDPLDTVIFFDIVPTYQSVEENKEKKILGRAAALLRSAYTKVGPNLRSLSNSISLPILECDTLEVLGTIKFEIMLITPFRHPKMVLDRPETYWKSLVSSRVIGHRGNGMNSRDRKSLQLGENTVESFIAAASLGASYVEFDVQLTKDHVPVVYHDFLVAESGMDVPMHALTLEQFLGLNNTDSNKQNGIKESRDDYYLYKKSRGRAASFEPHTSVPKEKDSDDISPENERMKLTKTWKLKQYKGNSRGSSIASSFVTLVELFKKVPKNVGFNIECKYPMLDEAEHEDMGQIAIDLNHYVDTVLKVVYENADGRDIIFSSFHPDVCVLLSLKQPSIPILYLTEAGTQPMADVRASSLQSAIRFARKWNLLGIVSAADTIVTCPRLASVVKASGLVCVTYGAANNDPENAKLEMAAGVDAVIVDSVLAVRKELTKTRNDDVKLLSG</sequence>
<dbReference type="InterPro" id="IPR004331">
    <property type="entry name" value="SPX_dom"/>
</dbReference>
<dbReference type="Pfam" id="PF25329">
    <property type="entry name" value="C2_GDE1"/>
    <property type="match status" value="1"/>
</dbReference>
<keyword evidence="1" id="KW-0677">Repeat</keyword>
<dbReference type="PROSITE" id="PS51704">
    <property type="entry name" value="GP_PDE"/>
    <property type="match status" value="1"/>
</dbReference>
<dbReference type="InterPro" id="IPR002110">
    <property type="entry name" value="Ankyrin_rpt"/>
</dbReference>
<evidence type="ECO:0000256" key="5">
    <source>
        <dbReference type="SAM" id="MobiDB-lite"/>
    </source>
</evidence>
<evidence type="ECO:0000256" key="4">
    <source>
        <dbReference type="PROSITE-ProRule" id="PRU00023"/>
    </source>
</evidence>
<keyword evidence="3 4" id="KW-0040">ANK repeat</keyword>
<evidence type="ECO:0000256" key="2">
    <source>
        <dbReference type="ARBA" id="ARBA00022801"/>
    </source>
</evidence>
<evidence type="ECO:0000259" key="7">
    <source>
        <dbReference type="PROSITE" id="PS51704"/>
    </source>
</evidence>
<dbReference type="AlphaFoldDB" id="A0A9P8T425"/>
<dbReference type="InterPro" id="IPR017946">
    <property type="entry name" value="PLC-like_Pdiesterase_TIM-brl"/>
</dbReference>
<dbReference type="InterPro" id="IPR036770">
    <property type="entry name" value="Ankyrin_rpt-contain_sf"/>
</dbReference>
<dbReference type="Gene3D" id="1.25.40.20">
    <property type="entry name" value="Ankyrin repeat-containing domain"/>
    <property type="match status" value="2"/>
</dbReference>
<proteinExistence type="predicted"/>
<dbReference type="InterPro" id="IPR051578">
    <property type="entry name" value="GDPD"/>
</dbReference>
<dbReference type="SUPFAM" id="SSF48403">
    <property type="entry name" value="Ankyrin repeat"/>
    <property type="match status" value="1"/>
</dbReference>
<dbReference type="PROSITE" id="PS51382">
    <property type="entry name" value="SPX"/>
    <property type="match status" value="1"/>
</dbReference>
<feature type="domain" description="GP-PDE" evidence="7">
    <location>
        <begin position="852"/>
        <end position="1184"/>
    </location>
</feature>
<comment type="caution">
    <text evidence="8">The sequence shown here is derived from an EMBL/GenBank/DDBJ whole genome shotgun (WGS) entry which is preliminary data.</text>
</comment>
<accession>A0A9P8T425</accession>
<reference evidence="8" key="1">
    <citation type="journal article" date="2021" name="Open Biol.">
        <title>Shared evolutionary footprints suggest mitochondrial oxidative damage underlies multiple complex I losses in fungi.</title>
        <authorList>
            <person name="Schikora-Tamarit M.A."/>
            <person name="Marcet-Houben M."/>
            <person name="Nosek J."/>
            <person name="Gabaldon T."/>
        </authorList>
    </citation>
    <scope>NUCLEOTIDE SEQUENCE</scope>
    <source>
        <strain evidence="8">NCAIM Y.01608</strain>
    </source>
</reference>
<dbReference type="CDD" id="cd14484">
    <property type="entry name" value="SPX_GDE1_like"/>
    <property type="match status" value="1"/>
</dbReference>
<dbReference type="Pfam" id="PF03009">
    <property type="entry name" value="GDPD"/>
    <property type="match status" value="1"/>
</dbReference>
<feature type="repeat" description="ANK" evidence="4">
    <location>
        <begin position="514"/>
        <end position="546"/>
    </location>
</feature>
<evidence type="ECO:0000313" key="9">
    <source>
        <dbReference type="Proteomes" id="UP000788993"/>
    </source>
</evidence>
<feature type="region of interest" description="Disordered" evidence="5">
    <location>
        <begin position="960"/>
        <end position="981"/>
    </location>
</feature>
<dbReference type="SUPFAM" id="SSF51695">
    <property type="entry name" value="PLC-like phosphodiesterases"/>
    <property type="match status" value="1"/>
</dbReference>
<dbReference type="Pfam" id="PF03105">
    <property type="entry name" value="SPX"/>
    <property type="match status" value="2"/>
</dbReference>
<name>A0A9P8T425_9ASCO</name>
<feature type="compositionally biased region" description="Basic and acidic residues" evidence="5">
    <location>
        <begin position="968"/>
        <end position="981"/>
    </location>
</feature>
<dbReference type="EMBL" id="JAEUBD010001178">
    <property type="protein sequence ID" value="KAH3664804.1"/>
    <property type="molecule type" value="Genomic_DNA"/>
</dbReference>
<dbReference type="OrthoDB" id="197419at2759"/>